<gene>
    <name evidence="11" type="ORF">TEA_022389</name>
</gene>
<dbReference type="GO" id="GO:0072657">
    <property type="term" value="P:protein localization to membrane"/>
    <property type="evidence" value="ECO:0007669"/>
    <property type="project" value="TreeGrafter"/>
</dbReference>
<reference evidence="11 12" key="1">
    <citation type="journal article" date="2018" name="Proc. Natl. Acad. Sci. U.S.A.">
        <title>Draft genome sequence of Camellia sinensis var. sinensis provides insights into the evolution of the tea genome and tea quality.</title>
        <authorList>
            <person name="Wei C."/>
            <person name="Yang H."/>
            <person name="Wang S."/>
            <person name="Zhao J."/>
            <person name="Liu C."/>
            <person name="Gao L."/>
            <person name="Xia E."/>
            <person name="Lu Y."/>
            <person name="Tai Y."/>
            <person name="She G."/>
            <person name="Sun J."/>
            <person name="Cao H."/>
            <person name="Tong W."/>
            <person name="Gao Q."/>
            <person name="Li Y."/>
            <person name="Deng W."/>
            <person name="Jiang X."/>
            <person name="Wang W."/>
            <person name="Chen Q."/>
            <person name="Zhang S."/>
            <person name="Li H."/>
            <person name="Wu J."/>
            <person name="Wang P."/>
            <person name="Li P."/>
            <person name="Shi C."/>
            <person name="Zheng F."/>
            <person name="Jian J."/>
            <person name="Huang B."/>
            <person name="Shan D."/>
            <person name="Shi M."/>
            <person name="Fang C."/>
            <person name="Yue Y."/>
            <person name="Li F."/>
            <person name="Li D."/>
            <person name="Wei S."/>
            <person name="Han B."/>
            <person name="Jiang C."/>
            <person name="Yin Y."/>
            <person name="Xia T."/>
            <person name="Zhang Z."/>
            <person name="Bennetzen J.L."/>
            <person name="Zhao S."/>
            <person name="Wan X."/>
        </authorList>
    </citation>
    <scope>NUCLEOTIDE SEQUENCE [LARGE SCALE GENOMIC DNA]</scope>
    <source>
        <strain evidence="12">cv. Shuchazao</strain>
        <tissue evidence="11">Leaf</tissue>
    </source>
</reference>
<dbReference type="GO" id="GO:0000139">
    <property type="term" value="C:Golgi membrane"/>
    <property type="evidence" value="ECO:0007669"/>
    <property type="project" value="UniProtKB-SubCell"/>
</dbReference>
<evidence type="ECO:0000313" key="11">
    <source>
        <dbReference type="EMBL" id="THF98271.1"/>
    </source>
</evidence>
<evidence type="ECO:0000313" key="12">
    <source>
        <dbReference type="Proteomes" id="UP000306102"/>
    </source>
</evidence>
<protein>
    <recommendedName>
        <fullName evidence="10">Transmembrane 9 superfamily member</fullName>
    </recommendedName>
</protein>
<evidence type="ECO:0000256" key="8">
    <source>
        <dbReference type="ARBA" id="ARBA00023034"/>
    </source>
</evidence>
<evidence type="ECO:0000256" key="6">
    <source>
        <dbReference type="ARBA" id="ARBA00022753"/>
    </source>
</evidence>
<evidence type="ECO:0000256" key="1">
    <source>
        <dbReference type="ARBA" id="ARBA00004337"/>
    </source>
</evidence>
<dbReference type="EMBL" id="SDRB02012242">
    <property type="protein sequence ID" value="THF98271.1"/>
    <property type="molecule type" value="Genomic_DNA"/>
</dbReference>
<keyword evidence="6" id="KW-0967">Endosome</keyword>
<evidence type="ECO:0000256" key="7">
    <source>
        <dbReference type="ARBA" id="ARBA00022989"/>
    </source>
</evidence>
<comment type="caution">
    <text evidence="10">Lacks conserved residue(s) required for the propagation of feature annotation.</text>
</comment>
<dbReference type="PROSITE" id="PS51257">
    <property type="entry name" value="PROKAR_LIPOPROTEIN"/>
    <property type="match status" value="1"/>
</dbReference>
<keyword evidence="8" id="KW-0333">Golgi apparatus</keyword>
<proteinExistence type="inferred from homology"/>
<dbReference type="GO" id="GO:0010008">
    <property type="term" value="C:endosome membrane"/>
    <property type="evidence" value="ECO:0007669"/>
    <property type="project" value="UniProtKB-SubCell"/>
</dbReference>
<dbReference type="Proteomes" id="UP000306102">
    <property type="component" value="Unassembled WGS sequence"/>
</dbReference>
<dbReference type="Pfam" id="PF02990">
    <property type="entry name" value="EMP70"/>
    <property type="match status" value="1"/>
</dbReference>
<name>A0A4S4D777_CAMSN</name>
<dbReference type="AlphaFoldDB" id="A0A4S4D777"/>
<comment type="similarity">
    <text evidence="3 10">Belongs to the nonaspanin (TM9SF) (TC 9.A.2) family.</text>
</comment>
<keyword evidence="7 10" id="KW-1133">Transmembrane helix</keyword>
<keyword evidence="5" id="KW-0732">Signal</keyword>
<comment type="caution">
    <text evidence="11">The sequence shown here is derived from an EMBL/GenBank/DDBJ whole genome shotgun (WGS) entry which is preliminary data.</text>
</comment>
<accession>A0A4S4D777</accession>
<dbReference type="InterPro" id="IPR004240">
    <property type="entry name" value="EMP70"/>
</dbReference>
<evidence type="ECO:0000256" key="5">
    <source>
        <dbReference type="ARBA" id="ARBA00022729"/>
    </source>
</evidence>
<evidence type="ECO:0000256" key="10">
    <source>
        <dbReference type="RuleBase" id="RU363079"/>
    </source>
</evidence>
<keyword evidence="4 10" id="KW-0812">Transmembrane</keyword>
<evidence type="ECO:0000256" key="3">
    <source>
        <dbReference type="ARBA" id="ARBA00005227"/>
    </source>
</evidence>
<feature type="transmembrane region" description="Helical" evidence="10">
    <location>
        <begin position="12"/>
        <end position="30"/>
    </location>
</feature>
<dbReference type="PANTHER" id="PTHR10766">
    <property type="entry name" value="TRANSMEMBRANE 9 SUPERFAMILY PROTEIN"/>
    <property type="match status" value="1"/>
</dbReference>
<organism evidence="11 12">
    <name type="scientific">Camellia sinensis var. sinensis</name>
    <name type="common">China tea</name>
    <dbReference type="NCBI Taxonomy" id="542762"/>
    <lineage>
        <taxon>Eukaryota</taxon>
        <taxon>Viridiplantae</taxon>
        <taxon>Streptophyta</taxon>
        <taxon>Embryophyta</taxon>
        <taxon>Tracheophyta</taxon>
        <taxon>Spermatophyta</taxon>
        <taxon>Magnoliopsida</taxon>
        <taxon>eudicotyledons</taxon>
        <taxon>Gunneridae</taxon>
        <taxon>Pentapetalae</taxon>
        <taxon>asterids</taxon>
        <taxon>Ericales</taxon>
        <taxon>Theaceae</taxon>
        <taxon>Camellia</taxon>
    </lineage>
</organism>
<keyword evidence="9 10" id="KW-0472">Membrane</keyword>
<evidence type="ECO:0000256" key="4">
    <source>
        <dbReference type="ARBA" id="ARBA00022692"/>
    </source>
</evidence>
<sequence length="209" mass="23954">MMACKLIPKRANWVAFIYTVLVSYACNGFYMGNKKHRYSTGEEIYARVNSLTSIETALPFSYYSLPYCRPCRQIKRSVENLGQLLMRDQIHNSPYRSRMNVNESVFLCTTSPLSEHEVELLKQRTRDLYQVNMILDNLPAMRFAKGNGIKIQWTGFPVGYALPNSNEDYIINHLKFRVLVHEYEGASVLIIGTGEEGMGVIPDAEKKQP</sequence>
<evidence type="ECO:0000256" key="9">
    <source>
        <dbReference type="ARBA" id="ARBA00023136"/>
    </source>
</evidence>
<dbReference type="PANTHER" id="PTHR10766:SF163">
    <property type="entry name" value="TRANSMEMBRANE 9 SUPERFAMILY MEMBER 12"/>
    <property type="match status" value="1"/>
</dbReference>
<evidence type="ECO:0000256" key="2">
    <source>
        <dbReference type="ARBA" id="ARBA00004653"/>
    </source>
</evidence>
<keyword evidence="12" id="KW-1185">Reference proteome</keyword>
<comment type="subcellular location">
    <subcellularLocation>
        <location evidence="1">Endosome membrane</location>
        <topology evidence="1">Multi-pass membrane protein</topology>
    </subcellularLocation>
    <subcellularLocation>
        <location evidence="2">Golgi apparatus membrane</location>
        <topology evidence="2">Multi-pass membrane protein</topology>
    </subcellularLocation>
</comment>